<sequence>MRYSELEPQVRSSIEAAKRLLKPKIVDGTLLISSHSAISAAKSLYISMLSSGFDVTLAGPTEASTLIMPYRDVNEVLVFSLGPKDSRAVRAAEEAALMGITTYFIAPQLDDVLEAMLSRHEEISRILLPSQAPLLTMIVASALWSSEMKGPRGDRLKAEVADVDSSFSWISEKYGQQAEEASKFQKFATVYGPIMEPSARYLCSVAAERCEAMLLLDEATSFSRITGPVVEIVSSVEEHDYKDVELSMKLANLKIVKLLFNVDPVTANLYASIAAALIGGKVI</sequence>
<gene>
    <name evidence="1" type="ordered locus">ASAC_0993</name>
</gene>
<proteinExistence type="predicted"/>
<dbReference type="KEGG" id="asc:ASAC_0993"/>
<dbReference type="RefSeq" id="WP_013266910.1">
    <property type="nucleotide sequence ID" value="NC_014374.1"/>
</dbReference>
<dbReference type="InParanoid" id="D9Q260"/>
<protein>
    <recommendedName>
        <fullName evidence="3">SIS domain-containing protein</fullName>
    </recommendedName>
</protein>
<keyword evidence="2" id="KW-1185">Reference proteome</keyword>
<evidence type="ECO:0000313" key="1">
    <source>
        <dbReference type="EMBL" id="ADL19398.1"/>
    </source>
</evidence>
<dbReference type="EMBL" id="CP001742">
    <property type="protein sequence ID" value="ADL19398.1"/>
    <property type="molecule type" value="Genomic_DNA"/>
</dbReference>
<organism evidence="1 2">
    <name type="scientific">Acidilobus saccharovorans (strain DSM 16705 / JCM 18335 / VKM B-2471 / 345-15)</name>
    <dbReference type="NCBI Taxonomy" id="666510"/>
    <lineage>
        <taxon>Archaea</taxon>
        <taxon>Thermoproteota</taxon>
        <taxon>Thermoprotei</taxon>
        <taxon>Acidilobales</taxon>
        <taxon>Acidilobaceae</taxon>
        <taxon>Acidilobus</taxon>
    </lineage>
</organism>
<dbReference type="eggNOG" id="arCOG05960">
    <property type="taxonomic scope" value="Archaea"/>
</dbReference>
<name>D9Q260_ACIS3</name>
<dbReference type="HOGENOM" id="CLU_982119_0_0_2"/>
<dbReference type="GeneID" id="9499235"/>
<dbReference type="Proteomes" id="UP000000346">
    <property type="component" value="Chromosome"/>
</dbReference>
<evidence type="ECO:0000313" key="2">
    <source>
        <dbReference type="Proteomes" id="UP000000346"/>
    </source>
</evidence>
<reference evidence="1 2" key="1">
    <citation type="journal article" date="2010" name="Appl. Environ. Microbiol.">
        <title>The genome sequence of the crenarchaeon Acidilobus saccharovorans supports a new order, Acidilobales, and suggests an important ecological role in terrestrial acidic hot springs.</title>
        <authorList>
            <person name="Mardanov A.V."/>
            <person name="Svetlitchnyi V.A."/>
            <person name="Beletsky A.V."/>
            <person name="Prokofeva M.I."/>
            <person name="Bonch-Osmolovskaya E.A."/>
            <person name="Ravin N.V."/>
            <person name="Skryabin K.G."/>
        </authorList>
    </citation>
    <scope>NUCLEOTIDE SEQUENCE [LARGE SCALE GENOMIC DNA]</scope>
    <source>
        <strain evidence="2">DSM 16705 / JCM 18335 / VKM B-2471 / 345-15</strain>
    </source>
</reference>
<dbReference type="AlphaFoldDB" id="D9Q260"/>
<dbReference type="STRING" id="666510.ASAC_0993"/>
<evidence type="ECO:0008006" key="3">
    <source>
        <dbReference type="Google" id="ProtNLM"/>
    </source>
</evidence>
<dbReference type="OrthoDB" id="379739at2157"/>
<accession>D9Q260</accession>